<gene>
    <name evidence="1" type="ORF">B1A_03820</name>
</gene>
<name>T1D2M2_9ZZZZ</name>
<dbReference type="EMBL" id="AUZX01002786">
    <property type="protein sequence ID" value="EQD75704.1"/>
    <property type="molecule type" value="Genomic_DNA"/>
</dbReference>
<proteinExistence type="predicted"/>
<feature type="non-terminal residue" evidence="1">
    <location>
        <position position="1"/>
    </location>
</feature>
<comment type="caution">
    <text evidence="1">The sequence shown here is derived from an EMBL/GenBank/DDBJ whole genome shotgun (WGS) entry which is preliminary data.</text>
</comment>
<sequence length="115" mass="12979">DPAYIRRVTWAAGRYAVLYHILLGKDGLEVGQVAMRWAWRAVLLHLQYAKSALALSDAGFAQKLDKIMDWTAKQIEGGANVESALFVRSVLQHFRRDLSNAQEARQIIDLVRKTA</sequence>
<reference evidence="1" key="1">
    <citation type="submission" date="2013-08" db="EMBL/GenBank/DDBJ databases">
        <authorList>
            <person name="Mendez C."/>
            <person name="Richter M."/>
            <person name="Ferrer M."/>
            <person name="Sanchez J."/>
        </authorList>
    </citation>
    <scope>NUCLEOTIDE SEQUENCE</scope>
</reference>
<evidence type="ECO:0000313" key="1">
    <source>
        <dbReference type="EMBL" id="EQD75704.1"/>
    </source>
</evidence>
<dbReference type="AlphaFoldDB" id="T1D2M2"/>
<reference evidence="1" key="2">
    <citation type="journal article" date="2014" name="ISME J.">
        <title>Microbial stratification in low pH oxic and suboxic macroscopic growths along an acid mine drainage.</title>
        <authorList>
            <person name="Mendez-Garcia C."/>
            <person name="Mesa V."/>
            <person name="Sprenger R.R."/>
            <person name="Richter M."/>
            <person name="Diez M.S."/>
            <person name="Solano J."/>
            <person name="Bargiela R."/>
            <person name="Golyshina O.V."/>
            <person name="Manteca A."/>
            <person name="Ramos J.L."/>
            <person name="Gallego J.R."/>
            <person name="Llorente I."/>
            <person name="Martins Dos Santos V.A."/>
            <person name="Jensen O.N."/>
            <person name="Pelaez A.I."/>
            <person name="Sanchez J."/>
            <person name="Ferrer M."/>
        </authorList>
    </citation>
    <scope>NUCLEOTIDE SEQUENCE</scope>
</reference>
<organism evidence="1">
    <name type="scientific">mine drainage metagenome</name>
    <dbReference type="NCBI Taxonomy" id="410659"/>
    <lineage>
        <taxon>unclassified sequences</taxon>
        <taxon>metagenomes</taxon>
        <taxon>ecological metagenomes</taxon>
    </lineage>
</organism>
<accession>T1D2M2</accession>
<protein>
    <submittedName>
        <fullName evidence="1">Holliday junction resolvase</fullName>
    </submittedName>
</protein>